<feature type="domain" description="Peptidase S8/S53" evidence="6">
    <location>
        <begin position="94"/>
        <end position="288"/>
    </location>
</feature>
<dbReference type="RefSeq" id="WP_209481498.1">
    <property type="nucleotide sequence ID" value="NZ_JAGGKK010000017.1"/>
</dbReference>
<gene>
    <name evidence="7" type="ORF">J2Z82_003006</name>
</gene>
<dbReference type="GO" id="GO:0006508">
    <property type="term" value="P:proteolysis"/>
    <property type="evidence" value="ECO:0007669"/>
    <property type="project" value="UniProtKB-KW"/>
</dbReference>
<dbReference type="PRINTS" id="PR00723">
    <property type="entry name" value="SUBTILISIN"/>
</dbReference>
<dbReference type="InterPro" id="IPR036852">
    <property type="entry name" value="Peptidase_S8/S53_dom_sf"/>
</dbReference>
<organism evidence="7 8">
    <name type="scientific">Virgibacillus litoralis</name>
    <dbReference type="NCBI Taxonomy" id="578221"/>
    <lineage>
        <taxon>Bacteria</taxon>
        <taxon>Bacillati</taxon>
        <taxon>Bacillota</taxon>
        <taxon>Bacilli</taxon>
        <taxon>Bacillales</taxon>
        <taxon>Bacillaceae</taxon>
        <taxon>Virgibacillus</taxon>
    </lineage>
</organism>
<name>A0ABS4HGJ7_9BACI</name>
<proteinExistence type="inferred from homology"/>
<evidence type="ECO:0000313" key="8">
    <source>
        <dbReference type="Proteomes" id="UP001519328"/>
    </source>
</evidence>
<dbReference type="Gene3D" id="3.40.50.200">
    <property type="entry name" value="Peptidase S8/S53 domain"/>
    <property type="match status" value="1"/>
</dbReference>
<dbReference type="EMBL" id="JAGGKK010000017">
    <property type="protein sequence ID" value="MBP1950050.1"/>
    <property type="molecule type" value="Genomic_DNA"/>
</dbReference>
<keyword evidence="2 5" id="KW-0645">Protease</keyword>
<keyword evidence="8" id="KW-1185">Reference proteome</keyword>
<dbReference type="SUPFAM" id="SSF52743">
    <property type="entry name" value="Subtilisin-like"/>
    <property type="match status" value="1"/>
</dbReference>
<dbReference type="GO" id="GO:0008233">
    <property type="term" value="F:peptidase activity"/>
    <property type="evidence" value="ECO:0007669"/>
    <property type="project" value="UniProtKB-KW"/>
</dbReference>
<dbReference type="PROSITE" id="PS00138">
    <property type="entry name" value="SUBTILASE_SER"/>
    <property type="match status" value="1"/>
</dbReference>
<feature type="active site" description="Charge relay system" evidence="5">
    <location>
        <position position="100"/>
    </location>
</feature>
<sequence length="342" mass="37165">MEYIINLSRFLTEEDRNSLMQKHIKIIYESKFIELIGVETDNIREVKKMEFIEKISRPVQGEFQEGEFNSTITFEPRVRRTLLSSRSLVGWGDTRIAILDSGVKPDVSVTATKDFTNTGMMDIQNHGNDVAKIVKFLAKGSSLFIAKVGNTKPTDLYVMHGLEWAYNQGASIINISAGFNRRCSGNCNLCTLVNKIANAGVTIVIAAGNNENLEDSIECPGHAINGITVGAVGHGCKLTSYTSFGKVGEGKPNIVAPGNLNIDGRYINGTSFASPFVSGVLGAILRKSGSVGKAVEYIYKSVDDLGHHSHEQGLGYLNLEKLVEVLDSEENNSPSAGQNQSS</sequence>
<dbReference type="Proteomes" id="UP001519328">
    <property type="component" value="Unassembled WGS sequence"/>
</dbReference>
<keyword evidence="4 5" id="KW-0720">Serine protease</keyword>
<evidence type="ECO:0000256" key="1">
    <source>
        <dbReference type="ARBA" id="ARBA00011073"/>
    </source>
</evidence>
<accession>A0ABS4HGJ7</accession>
<feature type="active site" description="Charge relay system" evidence="5">
    <location>
        <position position="126"/>
    </location>
</feature>
<reference evidence="7 8" key="1">
    <citation type="submission" date="2021-03" db="EMBL/GenBank/DDBJ databases">
        <title>Genomic Encyclopedia of Type Strains, Phase IV (KMG-IV): sequencing the most valuable type-strain genomes for metagenomic binning, comparative biology and taxonomic classification.</title>
        <authorList>
            <person name="Goeker M."/>
        </authorList>
    </citation>
    <scope>NUCLEOTIDE SEQUENCE [LARGE SCALE GENOMIC DNA]</scope>
    <source>
        <strain evidence="7 8">DSM 21085</strain>
    </source>
</reference>
<evidence type="ECO:0000313" key="7">
    <source>
        <dbReference type="EMBL" id="MBP1950050.1"/>
    </source>
</evidence>
<comment type="similarity">
    <text evidence="1 5">Belongs to the peptidase S8 family.</text>
</comment>
<dbReference type="InterPro" id="IPR000209">
    <property type="entry name" value="Peptidase_S8/S53_dom"/>
</dbReference>
<dbReference type="PANTHER" id="PTHR43806">
    <property type="entry name" value="PEPTIDASE S8"/>
    <property type="match status" value="1"/>
</dbReference>
<dbReference type="InterPro" id="IPR015500">
    <property type="entry name" value="Peptidase_S8_subtilisin-rel"/>
</dbReference>
<keyword evidence="3 5" id="KW-0378">Hydrolase</keyword>
<evidence type="ECO:0000256" key="3">
    <source>
        <dbReference type="ARBA" id="ARBA00022801"/>
    </source>
</evidence>
<evidence type="ECO:0000256" key="5">
    <source>
        <dbReference type="PROSITE-ProRule" id="PRU01240"/>
    </source>
</evidence>
<feature type="active site" description="Charge relay system" evidence="5">
    <location>
        <position position="271"/>
    </location>
</feature>
<protein>
    <submittedName>
        <fullName evidence="7">Serine protease AprX</fullName>
        <ecNumber evidence="7">3.4.21.-</ecNumber>
    </submittedName>
</protein>
<dbReference type="Pfam" id="PF00082">
    <property type="entry name" value="Peptidase_S8"/>
    <property type="match status" value="1"/>
</dbReference>
<dbReference type="PROSITE" id="PS51892">
    <property type="entry name" value="SUBTILASE"/>
    <property type="match status" value="1"/>
</dbReference>
<evidence type="ECO:0000256" key="4">
    <source>
        <dbReference type="ARBA" id="ARBA00022825"/>
    </source>
</evidence>
<dbReference type="PANTHER" id="PTHR43806:SF11">
    <property type="entry name" value="CEREVISIN-RELATED"/>
    <property type="match status" value="1"/>
</dbReference>
<dbReference type="EC" id="3.4.21.-" evidence="7"/>
<dbReference type="InterPro" id="IPR023828">
    <property type="entry name" value="Peptidase_S8_Ser-AS"/>
</dbReference>
<evidence type="ECO:0000259" key="6">
    <source>
        <dbReference type="Pfam" id="PF00082"/>
    </source>
</evidence>
<dbReference type="InterPro" id="IPR050131">
    <property type="entry name" value="Peptidase_S8_subtilisin-like"/>
</dbReference>
<comment type="caution">
    <text evidence="7">The sequence shown here is derived from an EMBL/GenBank/DDBJ whole genome shotgun (WGS) entry which is preliminary data.</text>
</comment>
<evidence type="ECO:0000256" key="2">
    <source>
        <dbReference type="ARBA" id="ARBA00022670"/>
    </source>
</evidence>